<proteinExistence type="inferred from homology"/>
<dbReference type="Gene3D" id="2.115.10.20">
    <property type="entry name" value="Glycosyl hydrolase domain, family 43"/>
    <property type="match status" value="1"/>
</dbReference>
<dbReference type="InterPro" id="IPR051795">
    <property type="entry name" value="Glycosyl_Hydrlase_43"/>
</dbReference>
<sequence>MKGPWKRTIFPEYLYDPSLFFDDDGKVYVVHGSRELYVTELNADALSVKGDNIKIWDKTIDRPAGSTAHYKTYGMEGSHMYKINGYYYLTNPAGGTEGWQVCLRSKNLTGPYESKIIYQDESSYPNNGLHQGGMVQLKNGDWWFIIMQDRGPIGRAPHLLPVTWVDGWPMLGENGKGYASGKKPDVGKAFPIVNPATSDDFNKKELGMQWQWNHNPDNTKWSLSERKGHMRLHASFAKDLKNARNTLTQRVQGPTSEGTVEMDASGLKDGNLAGFGVFEFPYAFIGLRKESGKLNLVMVNDGKLIDSISDFTHNKVWIRANVTDKKFIANFSYSTDGKNFKPFGNTLKMGLGLTWTANRFALFNFTTRKEGEGGFADFNWFHFKAEY</sequence>
<evidence type="ECO:0000256" key="1">
    <source>
        <dbReference type="ARBA" id="ARBA00009865"/>
    </source>
</evidence>
<keyword evidence="8" id="KW-1185">Reference proteome</keyword>
<reference evidence="7 8" key="1">
    <citation type="submission" date="2017-04" db="EMBL/GenBank/DDBJ databases">
        <authorList>
            <person name="Afonso C.L."/>
            <person name="Miller P.J."/>
            <person name="Scott M.A."/>
            <person name="Spackman E."/>
            <person name="Goraichik I."/>
            <person name="Dimitrov K.M."/>
            <person name="Suarez D.L."/>
            <person name="Swayne D.E."/>
        </authorList>
    </citation>
    <scope>NUCLEOTIDE SEQUENCE [LARGE SCALE GENOMIC DNA]</scope>
    <source>
        <strain evidence="7 8">DSM 19625</strain>
    </source>
</reference>
<keyword evidence="2 5" id="KW-0378">Hydrolase</keyword>
<dbReference type="InterPro" id="IPR041542">
    <property type="entry name" value="GH43_C2"/>
</dbReference>
<dbReference type="PANTHER" id="PTHR42812:SF12">
    <property type="entry name" value="BETA-XYLOSIDASE-RELATED"/>
    <property type="match status" value="1"/>
</dbReference>
<dbReference type="InterPro" id="IPR023296">
    <property type="entry name" value="Glyco_hydro_beta-prop_sf"/>
</dbReference>
<evidence type="ECO:0000259" key="6">
    <source>
        <dbReference type="Pfam" id="PF17851"/>
    </source>
</evidence>
<organism evidence="7 8">
    <name type="scientific">Pedobacter nyackensis</name>
    <dbReference type="NCBI Taxonomy" id="475255"/>
    <lineage>
        <taxon>Bacteria</taxon>
        <taxon>Pseudomonadati</taxon>
        <taxon>Bacteroidota</taxon>
        <taxon>Sphingobacteriia</taxon>
        <taxon>Sphingobacteriales</taxon>
        <taxon>Sphingobacteriaceae</taxon>
        <taxon>Pedobacter</taxon>
    </lineage>
</organism>
<evidence type="ECO:0000313" key="8">
    <source>
        <dbReference type="Proteomes" id="UP000192678"/>
    </source>
</evidence>
<dbReference type="EMBL" id="FWYB01000005">
    <property type="protein sequence ID" value="SMC92116.1"/>
    <property type="molecule type" value="Genomic_DNA"/>
</dbReference>
<evidence type="ECO:0000256" key="2">
    <source>
        <dbReference type="ARBA" id="ARBA00022801"/>
    </source>
</evidence>
<protein>
    <submittedName>
        <fullName evidence="7">Beta-xylosidase</fullName>
    </submittedName>
</protein>
<evidence type="ECO:0000256" key="3">
    <source>
        <dbReference type="ARBA" id="ARBA00023295"/>
    </source>
</evidence>
<dbReference type="GO" id="GO:0005975">
    <property type="term" value="P:carbohydrate metabolic process"/>
    <property type="evidence" value="ECO:0007669"/>
    <property type="project" value="InterPro"/>
</dbReference>
<dbReference type="PANTHER" id="PTHR42812">
    <property type="entry name" value="BETA-XYLOSIDASE"/>
    <property type="match status" value="1"/>
</dbReference>
<dbReference type="Pfam" id="PF17851">
    <property type="entry name" value="GH43_C2"/>
    <property type="match status" value="1"/>
</dbReference>
<dbReference type="Gene3D" id="2.60.120.200">
    <property type="match status" value="1"/>
</dbReference>
<dbReference type="GO" id="GO:0004553">
    <property type="term" value="F:hydrolase activity, hydrolyzing O-glycosyl compounds"/>
    <property type="evidence" value="ECO:0007669"/>
    <property type="project" value="InterPro"/>
</dbReference>
<evidence type="ECO:0000313" key="7">
    <source>
        <dbReference type="EMBL" id="SMC92116.1"/>
    </source>
</evidence>
<dbReference type="AlphaFoldDB" id="A0A1W2D4L7"/>
<gene>
    <name evidence="7" type="ORF">SAMN04488101_105247</name>
</gene>
<feature type="site" description="Important for catalytic activity, responsible for pKa modulation of the active site Glu and correct orientation of both the proton donor and substrate" evidence="4">
    <location>
        <position position="16"/>
    </location>
</feature>
<evidence type="ECO:0000256" key="4">
    <source>
        <dbReference type="PIRSR" id="PIRSR606710-2"/>
    </source>
</evidence>
<dbReference type="SUPFAM" id="SSF75005">
    <property type="entry name" value="Arabinanase/levansucrase/invertase"/>
    <property type="match status" value="1"/>
</dbReference>
<dbReference type="SUPFAM" id="SSF49899">
    <property type="entry name" value="Concanavalin A-like lectins/glucanases"/>
    <property type="match status" value="1"/>
</dbReference>
<feature type="domain" description="Beta-xylosidase C-terminal Concanavalin A-like" evidence="6">
    <location>
        <begin position="198"/>
        <end position="384"/>
    </location>
</feature>
<dbReference type="Proteomes" id="UP000192678">
    <property type="component" value="Unassembled WGS sequence"/>
</dbReference>
<accession>A0A1W2D4L7</accession>
<evidence type="ECO:0000256" key="5">
    <source>
        <dbReference type="RuleBase" id="RU361187"/>
    </source>
</evidence>
<dbReference type="InterPro" id="IPR013320">
    <property type="entry name" value="ConA-like_dom_sf"/>
</dbReference>
<keyword evidence="3 5" id="KW-0326">Glycosidase</keyword>
<dbReference type="InterPro" id="IPR006710">
    <property type="entry name" value="Glyco_hydro_43"/>
</dbReference>
<comment type="similarity">
    <text evidence="1 5">Belongs to the glycosyl hydrolase 43 family.</text>
</comment>
<dbReference type="Pfam" id="PF04616">
    <property type="entry name" value="Glyco_hydro_43"/>
    <property type="match status" value="1"/>
</dbReference>
<name>A0A1W2D4L7_9SPHI</name>
<dbReference type="STRING" id="475255.SAMN04488101_105247"/>